<name>A0A6S7HNB0_PARCT</name>
<dbReference type="GO" id="GO:0009116">
    <property type="term" value="P:nucleoside metabolic process"/>
    <property type="evidence" value="ECO:0007669"/>
    <property type="project" value="InterPro"/>
</dbReference>
<evidence type="ECO:0000313" key="1">
    <source>
        <dbReference type="EMBL" id="CAB4004690.1"/>
    </source>
</evidence>
<keyword evidence="2" id="KW-1185">Reference proteome</keyword>
<dbReference type="CDD" id="cd00009">
    <property type="entry name" value="AAA"/>
    <property type="match status" value="1"/>
</dbReference>
<feature type="non-terminal residue" evidence="1">
    <location>
        <position position="1135"/>
    </location>
</feature>
<organism evidence="1 2">
    <name type="scientific">Paramuricea clavata</name>
    <name type="common">Red gorgonian</name>
    <name type="synonym">Violescent sea-whip</name>
    <dbReference type="NCBI Taxonomy" id="317549"/>
    <lineage>
        <taxon>Eukaryota</taxon>
        <taxon>Metazoa</taxon>
        <taxon>Cnidaria</taxon>
        <taxon>Anthozoa</taxon>
        <taxon>Octocorallia</taxon>
        <taxon>Malacalcyonacea</taxon>
        <taxon>Plexauridae</taxon>
        <taxon>Paramuricea</taxon>
    </lineage>
</organism>
<comment type="caution">
    <text evidence="1">The sequence shown here is derived from an EMBL/GenBank/DDBJ whole genome shotgun (WGS) entry which is preliminary data.</text>
</comment>
<dbReference type="OrthoDB" id="5989885at2759"/>
<dbReference type="GO" id="GO:0003824">
    <property type="term" value="F:catalytic activity"/>
    <property type="evidence" value="ECO:0007669"/>
    <property type="project" value="InterPro"/>
</dbReference>
<dbReference type="PANTHER" id="PTHR47691">
    <property type="entry name" value="REGULATOR-RELATED"/>
    <property type="match status" value="1"/>
</dbReference>
<dbReference type="EMBL" id="CACRXK020004973">
    <property type="protein sequence ID" value="CAB4004690.1"/>
    <property type="molecule type" value="Genomic_DNA"/>
</dbReference>
<dbReference type="Pfam" id="PF05729">
    <property type="entry name" value="NACHT"/>
    <property type="match status" value="1"/>
</dbReference>
<dbReference type="InterPro" id="IPR035994">
    <property type="entry name" value="Nucleoside_phosphorylase_sf"/>
</dbReference>
<feature type="non-terminal residue" evidence="1">
    <location>
        <position position="1"/>
    </location>
</feature>
<evidence type="ECO:0000313" key="2">
    <source>
        <dbReference type="Proteomes" id="UP001152795"/>
    </source>
</evidence>
<protein>
    <submittedName>
        <fullName evidence="1">WD repeat-containing alr2800</fullName>
    </submittedName>
</protein>
<dbReference type="Gene3D" id="3.40.50.1580">
    <property type="entry name" value="Nucleoside phosphorylase domain"/>
    <property type="match status" value="1"/>
</dbReference>
<gene>
    <name evidence="1" type="ORF">PACLA_8A070856</name>
</gene>
<accession>A0A6S7HNB0</accession>
<dbReference type="PANTHER" id="PTHR47691:SF3">
    <property type="entry name" value="HTH-TYPE TRANSCRIPTIONAL REGULATOR RV0890C-RELATED"/>
    <property type="match status" value="1"/>
</dbReference>
<dbReference type="Proteomes" id="UP001152795">
    <property type="component" value="Unassembled WGS sequence"/>
</dbReference>
<proteinExistence type="predicted"/>
<dbReference type="InterPro" id="IPR027417">
    <property type="entry name" value="P-loop_NTPase"/>
</dbReference>
<dbReference type="Gene3D" id="3.40.50.300">
    <property type="entry name" value="P-loop containing nucleotide triphosphate hydrolases"/>
    <property type="match status" value="1"/>
</dbReference>
<dbReference type="SUPFAM" id="SSF52540">
    <property type="entry name" value="P-loop containing nucleoside triphosphate hydrolases"/>
    <property type="match status" value="1"/>
</dbReference>
<reference evidence="1" key="1">
    <citation type="submission" date="2020-04" db="EMBL/GenBank/DDBJ databases">
        <authorList>
            <person name="Alioto T."/>
            <person name="Alioto T."/>
            <person name="Gomez Garrido J."/>
        </authorList>
    </citation>
    <scope>NUCLEOTIDE SEQUENCE</scope>
    <source>
        <strain evidence="1">A484AB</strain>
    </source>
</reference>
<dbReference type="InterPro" id="IPR007111">
    <property type="entry name" value="NACHT_NTPase"/>
</dbReference>
<dbReference type="AlphaFoldDB" id="A0A6S7HNB0"/>
<sequence length="1135" mass="127629">FSVSFLLRNSANMSIQPYSDEELNYFKFASFVLKEFPNALRSIFVDMWDTRVAPSSTVWDDSPLVRNILHNNEAPSTKIPTNNSFKEWDCTALFQATLYAITFALPDSTGKKKTLGEIYLKGRKPGPASFHSAVRSSSGDANETIALAIDQLRLLRNTLCHSSRPQINKVKFDDYVRHVKDAFTALNFSTASLERIGNMKESDFPTKEVEKLNKKINNLRSEFCLFLQSDVTEEMRGIKHERNHSDVLSPNFQKTTANAFDLQTVSSDQCTTTSDSEFKDFNDVLLLTVDDTEFNEAQKILENVEIPSKKDERDKNCCLGEIGKNKVTLLKVPCLGKTGASSGHDVVVYETIQELKPKAIVSLGVCDAYDCDLGLTRRQKFIGTLSRRLRKIDRVKFMNNREKPVEKFYIQSKCDLSIRESEFDRVYATSVSASYVQHVLKRFYIPHEVQDYLFDTSVPKSCLPPMVPYFIGRQQECEEISRSLTSTSARLVSVSGPPGFGKTSLAIAVGHQLRQLGLPVYFLSLRSVKTMEELISDLLNTFAHTSSDVTGQGRSKLCGLLSAIPSNICIILDNADDLFASSGETSQDVLDLLEKIFSHCKNVSFLLSTRTSLQSVLGRKFGAHVSLGVASLDRKSAQMLVQKLFSAADESECCRVAEVCGDVPLAIKLLCGQIVDEKKSISQFLDHFSRSSKSVVKLLDDPDAPNDQRLNVLFESYFKRLSREEQEAFVCLSVFVNEVFDEQAAVNVIGGDEDTAKKTLLRLKRKYLVEGNSSEPVLFSFHPLIKSFSSERAAGMTEIACEAERRLLRYYVQLFDDLNSQFLAGNSLLAYHDFEFNKENMVHSLSEGVQNKAFLDPLFDVLSDADLFLDTIFYFERCWMFNNIYDSAIAKAKEQRKFKAVHQLLIAKAVGEITWYNGATLALLKEAEEIEKQNPLLISEVFVGKRICYLGISLLSSENTPQAITRLEILNLRKKITTTPGLQIVTTTALQIITTSALQNKSKGNFSIVCAVHAMDLLALRSFGMTMLYDVIPGWPDWNTTYDEGSDDVSLNPGPFTEIVQRISPMKICAINRPGRSPRLEVRTRLNTGPPLVCFRVSHSTGMKEIMNFVKIFYQDAPFKSKRTGLVRINHRIIQ</sequence>